<reference evidence="2" key="1">
    <citation type="submission" date="2021-08" db="EMBL/GenBank/DDBJ databases">
        <title>Prevotella lacticifex sp. nov., isolated from rumen of cow.</title>
        <authorList>
            <person name="Shinkai T."/>
            <person name="Ikeyama N."/>
            <person name="Kumagai M."/>
            <person name="Ohmori H."/>
            <person name="Sakamoto M."/>
            <person name="Ohkuma M."/>
            <person name="Mitsumori M."/>
        </authorList>
    </citation>
    <scope>NUCLEOTIDE SEQUENCE</scope>
    <source>
        <strain evidence="2">JCM 8259</strain>
    </source>
</reference>
<evidence type="ECO:0008006" key="4">
    <source>
        <dbReference type="Google" id="ProtNLM"/>
    </source>
</evidence>
<name>A0AA37I6G8_XYLRU</name>
<feature type="chain" id="PRO_5041281614" description="Lipoprotein" evidence="1">
    <location>
        <begin position="21"/>
        <end position="469"/>
    </location>
</feature>
<evidence type="ECO:0000256" key="1">
    <source>
        <dbReference type="SAM" id="SignalP"/>
    </source>
</evidence>
<dbReference type="Proteomes" id="UP000887097">
    <property type="component" value="Unassembled WGS sequence"/>
</dbReference>
<evidence type="ECO:0000313" key="3">
    <source>
        <dbReference type="Proteomes" id="UP000887097"/>
    </source>
</evidence>
<evidence type="ECO:0000313" key="2">
    <source>
        <dbReference type="EMBL" id="GJG32821.1"/>
    </source>
</evidence>
<dbReference type="PROSITE" id="PS51257">
    <property type="entry name" value="PROKAR_LIPOPROTEIN"/>
    <property type="match status" value="1"/>
</dbReference>
<proteinExistence type="predicted"/>
<keyword evidence="1" id="KW-0732">Signal</keyword>
<protein>
    <recommendedName>
        <fullName evidence="4">Lipoprotein</fullName>
    </recommendedName>
</protein>
<sequence length="469" mass="51957">MKTNVLVLSAGLCLASILSSCTKDTIPTYEEAQKEAYTNSFVAKYGQISPSQSWDFTTGEPNLAKTRGVSTINVEVLEKGVDWGDVSKLKLKHFTFGNAVWNYDIIQSGIQKNADLFYAINSELPEKKIWVGNEVALVSPSSSFYIFPLLSGGLNRYDLKVKVGNEDPVIIFSKDYNFFQTINGMTTPDGKTVNMRGVKIEAPVGTPIEIYLDNVRNENNKQLPTVGTTNGHAVYIDVPENVELELDDIELADDHIAKYIGIEDAIAGTDNDYNDLVLAVVGNPDVPQEKVITENQYEVKTCRAKRYMIEDLGAIGDFDFNDVVVDVEEYTVYTHKVTSENGVKTSDEVISTTTAPTKAFIRALGGTIDFELTIGSTKWVKSESDYDTATMYNTQGNIDYSKALAEFEVSGYNYDNNNITFRANGKDGRMYTVSFPKTGEAPMMIAVDPSTNWMTERTSIPSSWFTKGV</sequence>
<feature type="signal peptide" evidence="1">
    <location>
        <begin position="1"/>
        <end position="20"/>
    </location>
</feature>
<dbReference type="RefSeq" id="WP_041385551.1">
    <property type="nucleotide sequence ID" value="NZ_BPTT01000001.1"/>
</dbReference>
<accession>A0AA37I6G8</accession>
<dbReference type="EMBL" id="BPTT01000001">
    <property type="protein sequence ID" value="GJG32821.1"/>
    <property type="molecule type" value="Genomic_DNA"/>
</dbReference>
<gene>
    <name evidence="2" type="ORF">PRMUPPPA20_09300</name>
</gene>
<dbReference type="AlphaFoldDB" id="A0AA37I6G8"/>
<organism evidence="2 3">
    <name type="scientific">Xylanibacter ruminicola</name>
    <name type="common">Prevotella ruminicola</name>
    <dbReference type="NCBI Taxonomy" id="839"/>
    <lineage>
        <taxon>Bacteria</taxon>
        <taxon>Pseudomonadati</taxon>
        <taxon>Bacteroidota</taxon>
        <taxon>Bacteroidia</taxon>
        <taxon>Bacteroidales</taxon>
        <taxon>Prevotellaceae</taxon>
        <taxon>Xylanibacter</taxon>
    </lineage>
</organism>
<dbReference type="GeneID" id="31499962"/>
<comment type="caution">
    <text evidence="2">The sequence shown here is derived from an EMBL/GenBank/DDBJ whole genome shotgun (WGS) entry which is preliminary data.</text>
</comment>